<accession>A0A512RQR8</accession>
<dbReference type="PROSITE" id="PS51007">
    <property type="entry name" value="CYTC"/>
    <property type="match status" value="1"/>
</dbReference>
<dbReference type="InterPro" id="IPR009056">
    <property type="entry name" value="Cyt_c-like_dom"/>
</dbReference>
<dbReference type="InterPro" id="IPR013427">
    <property type="entry name" value="Haem-bd_dom_put"/>
</dbReference>
<name>A0A512RQR8_9BACT</name>
<proteinExistence type="predicted"/>
<dbReference type="GO" id="GO:0046872">
    <property type="term" value="F:metal ion binding"/>
    <property type="evidence" value="ECO:0007669"/>
    <property type="project" value="UniProtKB-KW"/>
</dbReference>
<sequence length="919" mass="102194">MGYFNRSGNYPDKYPAFYYFPSTKLPQNDTMNVRSLWVAAALILVACTNTRHPETSATDPRVAKLKLPEGFHADHLYSPSDNGQGSWVSMTFDDKGRMIVSDQYGALYRLELPPVGADSSAKPKIENLGMGTDTIPGTDSVRQKVSMGYAQGLLYAFNSLYVMVNHRSNDEFDKGSGLYRLQDTDGDDQFDKITLLKALNGEGEHGPHSVVLSPDKQSIYVIAGNHTDIPPMDAYRLPSNWKEDNLFPLIVDPNGHAANRKAPGGWIAKVDPDGSHWELISAGFRNPFDLAFNDAGEMFVYDSDMEWDIGLPWYRPTRICHATSGSEFGWRTGNSKWSPAYPDNLPAILNIGQGSPTNVIYGGNARFPEKYRRSLFAFDWSFGIIYAVQLEPDGASYRATGEEFVSGSSLPLTDGVIGPDGALYFLTGGRRLESDLYRVYYGDNTGNTETLQAEALTEDQQIRKKLEQYHGKAQNGAVDVAWPYLKHNDRFIRYAARIALEHQPVAEWQERALAEKDPVIIIQSAIALARQGQPAVKDRLLQQLMSVHYQQLSGPQQVDILRAFELVLSRMGKPSSGELEKITAYLGPHYPAPTNELNRMLSKVLVYLEAPDAVKKTVALLETAKDDSTQHTMTASSDLIMRNPQYGMTIASVLSKVPPAQQTYYANVLTQAKTGWTPELQEAYFSWFYKAFSYKGGFSFIGYIDKARKLALQHVPKDRFDHFNIISGDSLLNTVNSATASMQPKGPGRNWKVDEALKTIDELSFANSNFERGKAMFTATLCASCHSMQGEGGIAGPDLTQLGSRFSNKDILESIIEPSKTISDQYGATVFYLKSGGTTMGRLVNQDETQYYISQNPFAPLERKEVSKANVLRTRVSEVSPMLPGMINTLNPEELRDLLAYLKAGGNPKDTIYSIKEKK</sequence>
<dbReference type="PANTHER" id="PTHR33546:SF1">
    <property type="entry name" value="LARGE, MULTIFUNCTIONAL SECRETED PROTEIN"/>
    <property type="match status" value="1"/>
</dbReference>
<dbReference type="InterPro" id="IPR011041">
    <property type="entry name" value="Quinoprot_gluc/sorb_DH_b-prop"/>
</dbReference>
<dbReference type="SUPFAM" id="SSF50952">
    <property type="entry name" value="Soluble quinoprotein glucose dehydrogenase"/>
    <property type="match status" value="1"/>
</dbReference>
<comment type="caution">
    <text evidence="6">The sequence shown here is derived from an EMBL/GenBank/DDBJ whole genome shotgun (WGS) entry which is preliminary data.</text>
</comment>
<dbReference type="Proteomes" id="UP000321436">
    <property type="component" value="Unassembled WGS sequence"/>
</dbReference>
<organism evidence="6 7">
    <name type="scientific">Chitinophaga cymbidii</name>
    <dbReference type="NCBI Taxonomy" id="1096750"/>
    <lineage>
        <taxon>Bacteria</taxon>
        <taxon>Pseudomonadati</taxon>
        <taxon>Bacteroidota</taxon>
        <taxon>Chitinophagia</taxon>
        <taxon>Chitinophagales</taxon>
        <taxon>Chitinophagaceae</taxon>
        <taxon>Chitinophaga</taxon>
    </lineage>
</organism>
<evidence type="ECO:0000256" key="2">
    <source>
        <dbReference type="ARBA" id="ARBA00022723"/>
    </source>
</evidence>
<dbReference type="Gene3D" id="1.10.760.10">
    <property type="entry name" value="Cytochrome c-like domain"/>
    <property type="match status" value="1"/>
</dbReference>
<keyword evidence="7" id="KW-1185">Reference proteome</keyword>
<gene>
    <name evidence="6" type="ORF">CCY01nite_42950</name>
</gene>
<dbReference type="GO" id="GO:0009055">
    <property type="term" value="F:electron transfer activity"/>
    <property type="evidence" value="ECO:0007669"/>
    <property type="project" value="InterPro"/>
</dbReference>
<protein>
    <recommendedName>
        <fullName evidence="5">Cytochrome c domain-containing protein</fullName>
    </recommendedName>
</protein>
<dbReference type="EMBL" id="BKAU01000005">
    <property type="protein sequence ID" value="GEP98035.1"/>
    <property type="molecule type" value="Genomic_DNA"/>
</dbReference>
<dbReference type="GO" id="GO:0020037">
    <property type="term" value="F:heme binding"/>
    <property type="evidence" value="ECO:0007669"/>
    <property type="project" value="InterPro"/>
</dbReference>
<keyword evidence="3 4" id="KW-0408">Iron</keyword>
<evidence type="ECO:0000259" key="5">
    <source>
        <dbReference type="PROSITE" id="PS51007"/>
    </source>
</evidence>
<dbReference type="Gene3D" id="2.120.10.30">
    <property type="entry name" value="TolB, C-terminal domain"/>
    <property type="match status" value="1"/>
</dbReference>
<keyword evidence="1 4" id="KW-0349">Heme</keyword>
<evidence type="ECO:0000313" key="7">
    <source>
        <dbReference type="Proteomes" id="UP000321436"/>
    </source>
</evidence>
<dbReference type="SUPFAM" id="SSF46626">
    <property type="entry name" value="Cytochrome c"/>
    <property type="match status" value="1"/>
</dbReference>
<feature type="domain" description="Cytochrome c" evidence="5">
    <location>
        <begin position="768"/>
        <end position="906"/>
    </location>
</feature>
<reference evidence="6 7" key="1">
    <citation type="submission" date="2019-07" db="EMBL/GenBank/DDBJ databases">
        <title>Whole genome shotgun sequence of Chitinophaga cymbidii NBRC 109752.</title>
        <authorList>
            <person name="Hosoyama A."/>
            <person name="Uohara A."/>
            <person name="Ohji S."/>
            <person name="Ichikawa N."/>
        </authorList>
    </citation>
    <scope>NUCLEOTIDE SEQUENCE [LARGE SCALE GENOMIC DNA]</scope>
    <source>
        <strain evidence="6 7">NBRC 109752</strain>
    </source>
</reference>
<dbReference type="NCBIfam" id="TIGR02603">
    <property type="entry name" value="CxxCH_TIGR02603"/>
    <property type="match status" value="1"/>
</dbReference>
<evidence type="ECO:0000256" key="4">
    <source>
        <dbReference type="PROSITE-ProRule" id="PRU00433"/>
    </source>
</evidence>
<dbReference type="AlphaFoldDB" id="A0A512RQR8"/>
<dbReference type="InterPro" id="IPR011042">
    <property type="entry name" value="6-blade_b-propeller_TolB-like"/>
</dbReference>
<evidence type="ECO:0000313" key="6">
    <source>
        <dbReference type="EMBL" id="GEP98035.1"/>
    </source>
</evidence>
<dbReference type="Pfam" id="PF00034">
    <property type="entry name" value="Cytochrom_C"/>
    <property type="match status" value="1"/>
</dbReference>
<evidence type="ECO:0000256" key="3">
    <source>
        <dbReference type="ARBA" id="ARBA00023004"/>
    </source>
</evidence>
<keyword evidence="2 4" id="KW-0479">Metal-binding</keyword>
<dbReference type="PANTHER" id="PTHR33546">
    <property type="entry name" value="LARGE, MULTIFUNCTIONAL SECRETED PROTEIN-RELATED"/>
    <property type="match status" value="1"/>
</dbReference>
<evidence type="ECO:0000256" key="1">
    <source>
        <dbReference type="ARBA" id="ARBA00022617"/>
    </source>
</evidence>
<dbReference type="InterPro" id="IPR036909">
    <property type="entry name" value="Cyt_c-like_dom_sf"/>
</dbReference>